<evidence type="ECO:0000313" key="2">
    <source>
        <dbReference type="Proteomes" id="UP000254912"/>
    </source>
</evidence>
<keyword evidence="2" id="KW-1185">Reference proteome</keyword>
<gene>
    <name evidence="1" type="ORF">DFP99_1100</name>
</gene>
<proteinExistence type="predicted"/>
<organism evidence="1 2">
    <name type="scientific">Weissella soli</name>
    <dbReference type="NCBI Taxonomy" id="155866"/>
    <lineage>
        <taxon>Bacteria</taxon>
        <taxon>Bacillati</taxon>
        <taxon>Bacillota</taxon>
        <taxon>Bacilli</taxon>
        <taxon>Lactobacillales</taxon>
        <taxon>Lactobacillaceae</taxon>
        <taxon>Weissella</taxon>
    </lineage>
</organism>
<protein>
    <submittedName>
        <fullName evidence="1">Putative membrane protein YczE</fullName>
    </submittedName>
</protein>
<evidence type="ECO:0000313" key="1">
    <source>
        <dbReference type="EMBL" id="RDL06711.1"/>
    </source>
</evidence>
<dbReference type="InterPro" id="IPR038750">
    <property type="entry name" value="YczE/YyaS-like"/>
</dbReference>
<reference evidence="1 2" key="1">
    <citation type="submission" date="2018-07" db="EMBL/GenBank/DDBJ databases">
        <title>Genomic Encyclopedia of Type Strains, Phase III (KMG-III): the genomes of soil and plant-associated and newly described type strains.</title>
        <authorList>
            <person name="Whitman W."/>
        </authorList>
    </citation>
    <scope>NUCLEOTIDE SEQUENCE [LARGE SCALE GENOMIC DNA]</scope>
    <source>
        <strain evidence="1 2">CECT 7031</strain>
    </source>
</reference>
<dbReference type="EMBL" id="QRAS01000002">
    <property type="protein sequence ID" value="RDL06711.1"/>
    <property type="molecule type" value="Genomic_DNA"/>
</dbReference>
<dbReference type="KEGG" id="wso:WSWS_01589"/>
<sequence>MLVVEGERRQLTSIQGIIFLIIGLLFNAVGNGITVATNMGSAPWTASAANLANVTHEPIGAYLWLYGLLAAIFTAVLLGHLDVRRFISNLAFVFFFSIIINYISQLFISMGMMSLMWYLRILIDFIGIIMVAIGVSITQRVQIVLHPMDDVVVITRFKYFHGNATVSQLVNFMIPMVMSFTVWAVTHELVALNVGTIFSFLAQGMIIGWADKHVFSRLVHRVTNY</sequence>
<dbReference type="Pfam" id="PF19700">
    <property type="entry name" value="DUF6198"/>
    <property type="match status" value="1"/>
</dbReference>
<dbReference type="AlphaFoldDB" id="A0A288QVM7"/>
<comment type="caution">
    <text evidence="1">The sequence shown here is derived from an EMBL/GenBank/DDBJ whole genome shotgun (WGS) entry which is preliminary data.</text>
</comment>
<name>A0A288QVM7_9LACO</name>
<dbReference type="Proteomes" id="UP000254912">
    <property type="component" value="Unassembled WGS sequence"/>
</dbReference>
<accession>A0A288QVM7</accession>
<dbReference type="OrthoDB" id="3237813at2"/>